<organism evidence="1 2">
    <name type="scientific">Paramuricea clavata</name>
    <name type="common">Red gorgonian</name>
    <name type="synonym">Violescent sea-whip</name>
    <dbReference type="NCBI Taxonomy" id="317549"/>
    <lineage>
        <taxon>Eukaryota</taxon>
        <taxon>Metazoa</taxon>
        <taxon>Cnidaria</taxon>
        <taxon>Anthozoa</taxon>
        <taxon>Octocorallia</taxon>
        <taxon>Malacalcyonacea</taxon>
        <taxon>Plexauridae</taxon>
        <taxon>Paramuricea</taxon>
    </lineage>
</organism>
<dbReference type="OrthoDB" id="6343797at2759"/>
<reference evidence="1" key="1">
    <citation type="submission" date="2020-04" db="EMBL/GenBank/DDBJ databases">
        <authorList>
            <person name="Alioto T."/>
            <person name="Alioto T."/>
            <person name="Gomez Garrido J."/>
        </authorList>
    </citation>
    <scope>NUCLEOTIDE SEQUENCE</scope>
    <source>
        <strain evidence="1">A484AB</strain>
    </source>
</reference>
<proteinExistence type="predicted"/>
<dbReference type="InterPro" id="IPR012337">
    <property type="entry name" value="RNaseH-like_sf"/>
</dbReference>
<dbReference type="Proteomes" id="UP001152795">
    <property type="component" value="Unassembled WGS sequence"/>
</dbReference>
<keyword evidence="2" id="KW-1185">Reference proteome</keyword>
<evidence type="ECO:0000313" key="2">
    <source>
        <dbReference type="Proteomes" id="UP001152795"/>
    </source>
</evidence>
<evidence type="ECO:0000313" key="1">
    <source>
        <dbReference type="EMBL" id="CAB3987810.1"/>
    </source>
</evidence>
<dbReference type="GO" id="GO:0003676">
    <property type="term" value="F:nucleic acid binding"/>
    <property type="evidence" value="ECO:0007669"/>
    <property type="project" value="InterPro"/>
</dbReference>
<name>A0A7D9DKK0_PARCT</name>
<comment type="caution">
    <text evidence="1">The sequence shown here is derived from an EMBL/GenBank/DDBJ whole genome shotgun (WGS) entry which is preliminary data.</text>
</comment>
<dbReference type="InterPro" id="IPR036397">
    <property type="entry name" value="RNaseH_sf"/>
</dbReference>
<dbReference type="PANTHER" id="PTHR46585:SF1">
    <property type="entry name" value="CHROMO DOMAIN-CONTAINING PROTEIN"/>
    <property type="match status" value="1"/>
</dbReference>
<gene>
    <name evidence="1" type="ORF">PACLA_8A074784</name>
</gene>
<dbReference type="PROSITE" id="PS50994">
    <property type="entry name" value="INTEGRASE"/>
    <property type="match status" value="1"/>
</dbReference>
<accession>A0A7D9DKK0</accession>
<dbReference type="GO" id="GO:0015074">
    <property type="term" value="P:DNA integration"/>
    <property type="evidence" value="ECO:0007669"/>
    <property type="project" value="InterPro"/>
</dbReference>
<dbReference type="EMBL" id="CACRXK020001238">
    <property type="protein sequence ID" value="CAB3987810.1"/>
    <property type="molecule type" value="Genomic_DNA"/>
</dbReference>
<dbReference type="InterPro" id="IPR001584">
    <property type="entry name" value="Integrase_cat-core"/>
</dbReference>
<sequence length="386" mass="44134">MSSAEDTFIYDSGIEMSHDEMEALADALPTMSKSSQATNYAELGESKDSFGNEYRVILKCSKYDGLKICKMKKPNHLLISHRPKTTISRIQNPSTATPTTSNECWSECFDKFYINKNDWKKIANIICDFCCDAYSVLNSSSPAGIDVIPPTPLPTTPVEQKQLEPAKKQKYNNTKSGEAKKKKTKVLQMDEEATSEVRVQFNTPQELCCATKIMLAFMCKYKKGCEETIAQFGNVMNEQFPYPYKDFLVMLKKASNDFELIKKAARLLKGETLTKEQKNLYTLHAKKIHRIKRLKIRVYNKNEQWSIDLADLNELSGYNNQYRYILVCVDVAMRYTFVKMLKTKSGKNVCAKFEEIIHENGPPKKIQADEVTEFNDIKKTGTKIII</sequence>
<dbReference type="PANTHER" id="PTHR46585">
    <property type="entry name" value="INTEGRASE CORE DOMAIN CONTAINING PROTEIN"/>
    <property type="match status" value="1"/>
</dbReference>
<dbReference type="AlphaFoldDB" id="A0A7D9DKK0"/>
<dbReference type="SUPFAM" id="SSF53098">
    <property type="entry name" value="Ribonuclease H-like"/>
    <property type="match status" value="1"/>
</dbReference>
<protein>
    <submittedName>
        <fullName evidence="1">Uncharacterized transposon-derived</fullName>
    </submittedName>
</protein>
<dbReference type="Gene3D" id="3.30.420.10">
    <property type="entry name" value="Ribonuclease H-like superfamily/Ribonuclease H"/>
    <property type="match status" value="1"/>
</dbReference>